<organism evidence="1 2">
    <name type="scientific">Angustibacter luteus</name>
    <dbReference type="NCBI Taxonomy" id="658456"/>
    <lineage>
        <taxon>Bacteria</taxon>
        <taxon>Bacillati</taxon>
        <taxon>Actinomycetota</taxon>
        <taxon>Actinomycetes</taxon>
        <taxon>Kineosporiales</taxon>
        <taxon>Kineosporiaceae</taxon>
    </lineage>
</organism>
<accession>A0ABW1JAK8</accession>
<dbReference type="Proteomes" id="UP001596189">
    <property type="component" value="Unassembled WGS sequence"/>
</dbReference>
<sequence>MTPISPLDLAVQSDADLLEHWQCLMGPDGFGRRSLWLGFFDADGIPAPTLVPIDDIPDQPEPALGASLDHIVAELRATTDIDSVAVLLTRPGDAVMTSGDRAWGRFLRDDTDLTRRWPAHLATTGIVRVFAPDDLLADRR</sequence>
<comment type="caution">
    <text evidence="1">The sequence shown here is derived from an EMBL/GenBank/DDBJ whole genome shotgun (WGS) entry which is preliminary data.</text>
</comment>
<evidence type="ECO:0000313" key="2">
    <source>
        <dbReference type="Proteomes" id="UP001596189"/>
    </source>
</evidence>
<dbReference type="EMBL" id="JBHSRD010000002">
    <property type="protein sequence ID" value="MFC6005970.1"/>
    <property type="molecule type" value="Genomic_DNA"/>
</dbReference>
<reference evidence="2" key="1">
    <citation type="journal article" date="2019" name="Int. J. Syst. Evol. Microbiol.">
        <title>The Global Catalogue of Microorganisms (GCM) 10K type strain sequencing project: providing services to taxonomists for standard genome sequencing and annotation.</title>
        <authorList>
            <consortium name="The Broad Institute Genomics Platform"/>
            <consortium name="The Broad Institute Genome Sequencing Center for Infectious Disease"/>
            <person name="Wu L."/>
            <person name="Ma J."/>
        </authorList>
    </citation>
    <scope>NUCLEOTIDE SEQUENCE [LARGE SCALE GENOMIC DNA]</scope>
    <source>
        <strain evidence="2">KACC 14249</strain>
    </source>
</reference>
<protein>
    <submittedName>
        <fullName evidence="1">Uncharacterized protein</fullName>
    </submittedName>
</protein>
<evidence type="ECO:0000313" key="1">
    <source>
        <dbReference type="EMBL" id="MFC6005970.1"/>
    </source>
</evidence>
<name>A0ABW1JAK8_9ACTN</name>
<proteinExistence type="predicted"/>
<keyword evidence="2" id="KW-1185">Reference proteome</keyword>
<dbReference type="RefSeq" id="WP_345716838.1">
    <property type="nucleotide sequence ID" value="NZ_BAABFP010000005.1"/>
</dbReference>
<gene>
    <name evidence="1" type="ORF">ACFQDO_02405</name>
</gene>